<keyword evidence="2" id="KW-0680">Restriction system</keyword>
<keyword evidence="5" id="KW-0378">Hydrolase</keyword>
<dbReference type="EC" id="3.1.21.-" evidence="5"/>
<organism evidence="5 6">
    <name type="scientific">Vibrio campbellii</name>
    <dbReference type="NCBI Taxonomy" id="680"/>
    <lineage>
        <taxon>Bacteria</taxon>
        <taxon>Pseudomonadati</taxon>
        <taxon>Pseudomonadota</taxon>
        <taxon>Gammaproteobacteria</taxon>
        <taxon>Vibrionales</taxon>
        <taxon>Vibrionaceae</taxon>
        <taxon>Vibrio</taxon>
    </lineage>
</organism>
<dbReference type="RefSeq" id="WP_274292239.1">
    <property type="nucleotide sequence ID" value="NZ_CP117990.1"/>
</dbReference>
<evidence type="ECO:0000256" key="3">
    <source>
        <dbReference type="ARBA" id="ARBA00023125"/>
    </source>
</evidence>
<dbReference type="InterPro" id="IPR044946">
    <property type="entry name" value="Restrct_endonuc_typeI_TRD_sf"/>
</dbReference>
<evidence type="ECO:0000256" key="2">
    <source>
        <dbReference type="ARBA" id="ARBA00022747"/>
    </source>
</evidence>
<dbReference type="GO" id="GO:0003677">
    <property type="term" value="F:DNA binding"/>
    <property type="evidence" value="ECO:0007669"/>
    <property type="project" value="UniProtKB-KW"/>
</dbReference>
<evidence type="ECO:0000259" key="4">
    <source>
        <dbReference type="Pfam" id="PF01420"/>
    </source>
</evidence>
<evidence type="ECO:0000256" key="1">
    <source>
        <dbReference type="ARBA" id="ARBA00010923"/>
    </source>
</evidence>
<dbReference type="InterPro" id="IPR000055">
    <property type="entry name" value="Restrct_endonuc_typeI_TRD"/>
</dbReference>
<evidence type="ECO:0000313" key="5">
    <source>
        <dbReference type="EMBL" id="WDG12026.1"/>
    </source>
</evidence>
<dbReference type="AlphaFoldDB" id="A0AAQ2Y5K9"/>
<dbReference type="PANTHER" id="PTHR30408">
    <property type="entry name" value="TYPE-1 RESTRICTION ENZYME ECOKI SPECIFICITY PROTEIN"/>
    <property type="match status" value="1"/>
</dbReference>
<reference evidence="5" key="1">
    <citation type="submission" date="2023-02" db="EMBL/GenBank/DDBJ databases">
        <title>Isolation, identification, and genome analysis of Vibrio campbellii in the Penaeus vannamei larvae stage.</title>
        <authorList>
            <person name="Huang T."/>
            <person name="Zhang B."/>
        </authorList>
    </citation>
    <scope>NUCLEOTIDE SEQUENCE</scope>
    <source>
        <strain evidence="5">20220413_1</strain>
        <plasmid evidence="5">p_1</plasmid>
    </source>
</reference>
<dbReference type="Proteomes" id="UP001219537">
    <property type="component" value="Plasmid p_1"/>
</dbReference>
<keyword evidence="3" id="KW-0238">DNA-binding</keyword>
<comment type="similarity">
    <text evidence="1">Belongs to the type-I restriction system S methylase family.</text>
</comment>
<dbReference type="GO" id="GO:0016787">
    <property type="term" value="F:hydrolase activity"/>
    <property type="evidence" value="ECO:0007669"/>
    <property type="project" value="UniProtKB-KW"/>
</dbReference>
<dbReference type="REBASE" id="692335">
    <property type="entry name" value="S.Vca4131ORF26785P"/>
</dbReference>
<dbReference type="GO" id="GO:0009307">
    <property type="term" value="P:DNA restriction-modification system"/>
    <property type="evidence" value="ECO:0007669"/>
    <property type="project" value="UniProtKB-KW"/>
</dbReference>
<keyword evidence="5" id="KW-0540">Nuclease</keyword>
<name>A0AAQ2Y5K9_9VIBR</name>
<dbReference type="Pfam" id="PF01420">
    <property type="entry name" value="Methylase_S"/>
    <property type="match status" value="2"/>
</dbReference>
<geneLocation type="plasmid" evidence="5 6">
    <name>p_1</name>
</geneLocation>
<feature type="domain" description="Type I restriction modification DNA specificity" evidence="4">
    <location>
        <begin position="265"/>
        <end position="402"/>
    </location>
</feature>
<dbReference type="Gene3D" id="3.90.220.20">
    <property type="entry name" value="DNA methylase specificity domains"/>
    <property type="match status" value="2"/>
</dbReference>
<keyword evidence="5" id="KW-0255">Endonuclease</keyword>
<dbReference type="Gene3D" id="1.10.287.1120">
    <property type="entry name" value="Bipartite methylase S protein"/>
    <property type="match status" value="1"/>
</dbReference>
<keyword evidence="5" id="KW-0614">Plasmid</keyword>
<dbReference type="GO" id="GO:0004519">
    <property type="term" value="F:endonuclease activity"/>
    <property type="evidence" value="ECO:0007669"/>
    <property type="project" value="UniProtKB-KW"/>
</dbReference>
<dbReference type="CDD" id="cd17244">
    <property type="entry name" value="RMtype1_S_Apa101655I-TRD2-CR2_like"/>
    <property type="match status" value="1"/>
</dbReference>
<feature type="domain" description="Type I restriction modification DNA specificity" evidence="4">
    <location>
        <begin position="23"/>
        <end position="195"/>
    </location>
</feature>
<dbReference type="EMBL" id="CP117990">
    <property type="protein sequence ID" value="WDG12026.1"/>
    <property type="molecule type" value="Genomic_DNA"/>
</dbReference>
<dbReference type="PANTHER" id="PTHR30408:SF12">
    <property type="entry name" value="TYPE I RESTRICTION ENZYME MJAVIII SPECIFICITY SUBUNIT"/>
    <property type="match status" value="1"/>
</dbReference>
<gene>
    <name evidence="5" type="ORF">PUN50_26780</name>
</gene>
<proteinExistence type="inferred from homology"/>
<protein>
    <submittedName>
        <fullName evidence="5">Restriction endonuclease subunit S</fullName>
        <ecNumber evidence="5">3.1.21.-</ecNumber>
    </submittedName>
</protein>
<dbReference type="InterPro" id="IPR052021">
    <property type="entry name" value="Type-I_RS_S_subunit"/>
</dbReference>
<evidence type="ECO:0000313" key="6">
    <source>
        <dbReference type="Proteomes" id="UP001219537"/>
    </source>
</evidence>
<dbReference type="SUPFAM" id="SSF116734">
    <property type="entry name" value="DNA methylase specificity domain"/>
    <property type="match status" value="2"/>
</dbReference>
<accession>A0AAQ2Y5K9</accession>
<dbReference type="CDD" id="cd17517">
    <property type="entry name" value="RMtype1_S_EcoKI_StySPI-TRD2-CR2_like"/>
    <property type="match status" value="1"/>
</dbReference>
<sequence>MSGKYQAYSEYKDSGVEWLDVVPSHWNVSKVKHLAPFQVGWTPSTRNDENFIGENLWVNISDLKTRTIVDTAKKISDKAAKEASMDITPKGSLMYSFKLSVGAVSFAGKDLYTNEAIASFLATAKLPLNYLYYALPKFVIENASTNIYGAKILNQELINNALLLAPSFAEAEKIANFLDHETAKIDTLIEKQQQLIKLLKEKRQAVISHAVTKGLPSANGEAQAPMKDSSVEWLGEVPEHWVVKPLRFLGTCQNGINIGADFFGSGYPFVSYGDAYRNYSLPTRVSGLVRSTEKDREAYSLLRGDVLFTRTSETIEEIGLSSACLEFIPEATFAGFLIRFRPAELTLHPEFSKFSFRNQLIRAFFVKEMNLVTRASLSQELLKKLPVPCPPLEEQVKIAEFLCVQEERFQSLFDNAEKAVLLLKERRTALISAAVTGKIDVRNWQAPTSQNQALEQTA</sequence>